<dbReference type="WBParaSite" id="PSAMB.scaffold11004size3667.g33789.t1">
    <property type="protein sequence ID" value="PSAMB.scaffold11004size3667.g33789.t1"/>
    <property type="gene ID" value="PSAMB.scaffold11004size3667.g33789"/>
</dbReference>
<reference evidence="2" key="1">
    <citation type="submission" date="2022-11" db="UniProtKB">
        <authorList>
            <consortium name="WormBaseParasite"/>
        </authorList>
    </citation>
    <scope>IDENTIFICATION</scope>
</reference>
<evidence type="ECO:0000313" key="1">
    <source>
        <dbReference type="Proteomes" id="UP000887566"/>
    </source>
</evidence>
<dbReference type="AlphaFoldDB" id="A0A914ULT6"/>
<evidence type="ECO:0000313" key="2">
    <source>
        <dbReference type="WBParaSite" id="PSAMB.scaffold11004size3667.g33789.t1"/>
    </source>
</evidence>
<proteinExistence type="predicted"/>
<name>A0A914ULT6_9BILA</name>
<organism evidence="1 2">
    <name type="scientific">Plectus sambesii</name>
    <dbReference type="NCBI Taxonomy" id="2011161"/>
    <lineage>
        <taxon>Eukaryota</taxon>
        <taxon>Metazoa</taxon>
        <taxon>Ecdysozoa</taxon>
        <taxon>Nematoda</taxon>
        <taxon>Chromadorea</taxon>
        <taxon>Plectida</taxon>
        <taxon>Plectina</taxon>
        <taxon>Plectoidea</taxon>
        <taxon>Plectidae</taxon>
        <taxon>Plectus</taxon>
    </lineage>
</organism>
<accession>A0A914ULT6</accession>
<sequence>MRESVAVNRRLTVSVPQSYDSRPADRGSLLLSAFTLRSGRGGRGAGGRPLGGLHSSLSGSALPTHAGLTARCTAQFDNEFVRTLRYRRGAVEREMLACCALSEEER</sequence>
<protein>
    <submittedName>
        <fullName evidence="2">Uncharacterized protein</fullName>
    </submittedName>
</protein>
<keyword evidence="1" id="KW-1185">Reference proteome</keyword>
<dbReference type="Proteomes" id="UP000887566">
    <property type="component" value="Unplaced"/>
</dbReference>